<dbReference type="PROSITE" id="PS51257">
    <property type="entry name" value="PROKAR_LIPOPROTEIN"/>
    <property type="match status" value="1"/>
</dbReference>
<feature type="chain" id="PRO_5019096389" description="SH3 domain-containing protein" evidence="1">
    <location>
        <begin position="28"/>
        <end position="343"/>
    </location>
</feature>
<protein>
    <recommendedName>
        <fullName evidence="3">SH3 domain-containing protein</fullName>
    </recommendedName>
</protein>
<dbReference type="EMBL" id="CAADFT010000003">
    <property type="protein sequence ID" value="VFK38976.1"/>
    <property type="molecule type" value="Genomic_DNA"/>
</dbReference>
<gene>
    <name evidence="2" type="ORF">BECKTC1821E_GA0114239_100364</name>
</gene>
<accession>A0A450YBP8</accession>
<feature type="signal peptide" evidence="1">
    <location>
        <begin position="1"/>
        <end position="27"/>
    </location>
</feature>
<dbReference type="AlphaFoldDB" id="A0A450YBP8"/>
<organism evidence="2">
    <name type="scientific">Candidatus Kentrum sp. TC</name>
    <dbReference type="NCBI Taxonomy" id="2126339"/>
    <lineage>
        <taxon>Bacteria</taxon>
        <taxon>Pseudomonadati</taxon>
        <taxon>Pseudomonadota</taxon>
        <taxon>Gammaproteobacteria</taxon>
        <taxon>Candidatus Kentrum</taxon>
    </lineage>
</organism>
<evidence type="ECO:0008006" key="3">
    <source>
        <dbReference type="Google" id="ProtNLM"/>
    </source>
</evidence>
<keyword evidence="1" id="KW-0732">Signal</keyword>
<evidence type="ECO:0000313" key="2">
    <source>
        <dbReference type="EMBL" id="VFK38976.1"/>
    </source>
</evidence>
<sequence>MLWRCFGIKNAARLGAALVAGMLTLTACEQTIKETVSPISCYFHQEALLDAEENFSETIVQSVTLGSVADSLVGSLHDRDVESAVKRASMRGISNVAADYFKIRYNEAGTREDSIVSMRDDFIADNRQLDEAGRAMDALAQCRISQYEAILSDPEAGRVDRNTALTRKEDVDFKITRDVDLMDTILEGSEKRAKDFKSALYVGFGLLPGKIPGKRKYEKYVVLAKANARSKPGGPIIGGLFEGERVHIPPGNEDKAWQPIVWFDGKTVYVHIELLAHQDSGMAANALARVGGRSKNFEIEKLSAFAKDRRRSVERKGHDYRRKIKKIRDAAAIRLELVEAVSY</sequence>
<reference evidence="2" key="1">
    <citation type="submission" date="2019-02" db="EMBL/GenBank/DDBJ databases">
        <authorList>
            <person name="Gruber-Vodicka R. H."/>
            <person name="Seah K. B. B."/>
        </authorList>
    </citation>
    <scope>NUCLEOTIDE SEQUENCE</scope>
    <source>
        <strain evidence="2">BECK_BZ125</strain>
    </source>
</reference>
<evidence type="ECO:0000256" key="1">
    <source>
        <dbReference type="SAM" id="SignalP"/>
    </source>
</evidence>
<proteinExistence type="predicted"/>
<name>A0A450YBP8_9GAMM</name>